<dbReference type="InterPro" id="IPR047111">
    <property type="entry name" value="YbaP-like"/>
</dbReference>
<keyword evidence="2" id="KW-1185">Reference proteome</keyword>
<dbReference type="Proteomes" id="UP000076079">
    <property type="component" value="Chromosome"/>
</dbReference>
<dbReference type="InterPro" id="IPR002816">
    <property type="entry name" value="TraB/PrgY/GumN_fam"/>
</dbReference>
<dbReference type="EMBL" id="CP015136">
    <property type="protein sequence ID" value="AMY12367.1"/>
    <property type="molecule type" value="Genomic_DNA"/>
</dbReference>
<name>A0A143PUG1_LUTPR</name>
<dbReference type="OrthoDB" id="9798714at2"/>
<gene>
    <name evidence="1" type="ORF">LuPra_05640</name>
</gene>
<evidence type="ECO:0000313" key="2">
    <source>
        <dbReference type="Proteomes" id="UP000076079"/>
    </source>
</evidence>
<organism evidence="1 2">
    <name type="scientific">Luteitalea pratensis</name>
    <dbReference type="NCBI Taxonomy" id="1855912"/>
    <lineage>
        <taxon>Bacteria</taxon>
        <taxon>Pseudomonadati</taxon>
        <taxon>Acidobacteriota</taxon>
        <taxon>Vicinamibacteria</taxon>
        <taxon>Vicinamibacterales</taxon>
        <taxon>Vicinamibacteraceae</taxon>
        <taxon>Luteitalea</taxon>
    </lineage>
</organism>
<reference evidence="2" key="2">
    <citation type="submission" date="2016-04" db="EMBL/GenBank/DDBJ databases">
        <title>First Complete Genome Sequence of a Subdivision 6 Acidobacterium.</title>
        <authorList>
            <person name="Huang S."/>
            <person name="Vieira S."/>
            <person name="Bunk B."/>
            <person name="Riedel T."/>
            <person name="Sproeer C."/>
            <person name="Overmann J."/>
        </authorList>
    </citation>
    <scope>NUCLEOTIDE SEQUENCE [LARGE SCALE GENOMIC DNA]</scope>
    <source>
        <strain evidence="2">DSM 100886 HEG_-6_39</strain>
    </source>
</reference>
<dbReference type="STRING" id="1855912.LuPra_05640"/>
<evidence type="ECO:0000313" key="1">
    <source>
        <dbReference type="EMBL" id="AMY12367.1"/>
    </source>
</evidence>
<dbReference type="KEGG" id="abac:LuPra_05640"/>
<protein>
    <submittedName>
        <fullName evidence="1">TraB family protein</fullName>
    </submittedName>
</protein>
<dbReference type="PANTHER" id="PTHR40590:SF1">
    <property type="entry name" value="CYTOPLASMIC PROTEIN"/>
    <property type="match status" value="1"/>
</dbReference>
<dbReference type="RefSeq" id="WP_110173829.1">
    <property type="nucleotide sequence ID" value="NZ_CP015136.1"/>
</dbReference>
<proteinExistence type="predicted"/>
<dbReference type="PANTHER" id="PTHR40590">
    <property type="entry name" value="CYTOPLASMIC PROTEIN-RELATED"/>
    <property type="match status" value="1"/>
</dbReference>
<accession>A0A143PUG1</accession>
<reference evidence="1 2" key="1">
    <citation type="journal article" date="2016" name="Genome Announc.">
        <title>First Complete Genome Sequence of a Subdivision 6 Acidobacterium Strain.</title>
        <authorList>
            <person name="Huang S."/>
            <person name="Vieira S."/>
            <person name="Bunk B."/>
            <person name="Riedel T."/>
            <person name="Sproer C."/>
            <person name="Overmann J."/>
        </authorList>
    </citation>
    <scope>NUCLEOTIDE SEQUENCE [LARGE SCALE GENOMIC DNA]</scope>
    <source>
        <strain evidence="2">DSM 100886 HEG_-6_39</strain>
    </source>
</reference>
<dbReference type="Pfam" id="PF01963">
    <property type="entry name" value="TraB_PrgY_gumN"/>
    <property type="match status" value="1"/>
</dbReference>
<sequence>MIRRGSAGLVLVAVLALVVAARSEPAARTPAAAPLLWQGLLGAHQVSLFGTIHVPDPRVLALSPPVRVAFDRADRVVTEIPLDGAQQAELAAALVLPDGQRLRAIVGEAMFARLEARVRAALTPIAPEMAPLVAGMLDRLKPWAALSQLATLEYLPDLLAGRTPLDVKLYGEAVAAGKKVGGLETVAEQAGTFDAFSPEEQATLLDEALRDFEAPAGPTGKQLVEWYLEGNGDKLAAALSQGSRNDALARKFEAEVLVKRNHRMADRIDDLRRDAPGETLFVAVGALHLVGSDNLPQLLQARGYEISRVRP</sequence>
<dbReference type="AlphaFoldDB" id="A0A143PUG1"/>
<dbReference type="CDD" id="cd14789">
    <property type="entry name" value="Tiki"/>
    <property type="match status" value="1"/>
</dbReference>